<dbReference type="Proteomes" id="UP001212152">
    <property type="component" value="Unassembled WGS sequence"/>
</dbReference>
<feature type="compositionally biased region" description="Pro residues" evidence="1">
    <location>
        <begin position="163"/>
        <end position="173"/>
    </location>
</feature>
<gene>
    <name evidence="2" type="ORF">HDU87_005982</name>
</gene>
<comment type="caution">
    <text evidence="2">The sequence shown here is derived from an EMBL/GenBank/DDBJ whole genome shotgun (WGS) entry which is preliminary data.</text>
</comment>
<evidence type="ECO:0000313" key="3">
    <source>
        <dbReference type="Proteomes" id="UP001212152"/>
    </source>
</evidence>
<keyword evidence="3" id="KW-1185">Reference proteome</keyword>
<feature type="region of interest" description="Disordered" evidence="1">
    <location>
        <begin position="1"/>
        <end position="67"/>
    </location>
</feature>
<reference evidence="2" key="1">
    <citation type="submission" date="2020-05" db="EMBL/GenBank/DDBJ databases">
        <title>Phylogenomic resolution of chytrid fungi.</title>
        <authorList>
            <person name="Stajich J.E."/>
            <person name="Amses K."/>
            <person name="Simmons R."/>
            <person name="Seto K."/>
            <person name="Myers J."/>
            <person name="Bonds A."/>
            <person name="Quandt C.A."/>
            <person name="Barry K."/>
            <person name="Liu P."/>
            <person name="Grigoriev I."/>
            <person name="Longcore J.E."/>
            <person name="James T.Y."/>
        </authorList>
    </citation>
    <scope>NUCLEOTIDE SEQUENCE</scope>
    <source>
        <strain evidence="2">JEL0379</strain>
    </source>
</reference>
<organism evidence="2 3">
    <name type="scientific">Geranomyces variabilis</name>
    <dbReference type="NCBI Taxonomy" id="109894"/>
    <lineage>
        <taxon>Eukaryota</taxon>
        <taxon>Fungi</taxon>
        <taxon>Fungi incertae sedis</taxon>
        <taxon>Chytridiomycota</taxon>
        <taxon>Chytridiomycota incertae sedis</taxon>
        <taxon>Chytridiomycetes</taxon>
        <taxon>Spizellomycetales</taxon>
        <taxon>Powellomycetaceae</taxon>
        <taxon>Geranomyces</taxon>
    </lineage>
</organism>
<feature type="region of interest" description="Disordered" evidence="1">
    <location>
        <begin position="148"/>
        <end position="210"/>
    </location>
</feature>
<evidence type="ECO:0000313" key="2">
    <source>
        <dbReference type="EMBL" id="KAJ3183866.1"/>
    </source>
</evidence>
<accession>A0AAD5XV62</accession>
<dbReference type="AlphaFoldDB" id="A0AAD5XV62"/>
<evidence type="ECO:0000256" key="1">
    <source>
        <dbReference type="SAM" id="MobiDB-lite"/>
    </source>
</evidence>
<dbReference type="EMBL" id="JADGJQ010000005">
    <property type="protein sequence ID" value="KAJ3183866.1"/>
    <property type="molecule type" value="Genomic_DNA"/>
</dbReference>
<name>A0AAD5XV62_9FUNG</name>
<feature type="compositionally biased region" description="Polar residues" evidence="1">
    <location>
        <begin position="41"/>
        <end position="67"/>
    </location>
</feature>
<proteinExistence type="predicted"/>
<protein>
    <submittedName>
        <fullName evidence="2">Uncharacterized protein</fullName>
    </submittedName>
</protein>
<sequence>MEPSRPPLPHHGSSTRIGLGLGLASSRSQPAIAGAALNRSRGGSVQGSESNRSTTSGTAPAFFRSSSATGIGGLGLGGLAGRQQGGPLIAALLRAGSQDTGIDDGRGTATGTGGAVKLRNPELEALVEAERARMVKDWVGTLEAPALPAAAGKDSAESQTGPAPSPPPPPIPPMNVRNIVPSHRTSTSSIEGETRPLLSPPDVTPKLVPSGRWAGVTRSLRKVFCCA</sequence>